<dbReference type="WBParaSite" id="PTRK_0000276900.1">
    <property type="protein sequence ID" value="PTRK_0000276900.1"/>
    <property type="gene ID" value="PTRK_0000276900"/>
</dbReference>
<dbReference type="Proteomes" id="UP000038045">
    <property type="component" value="Unplaced"/>
</dbReference>
<evidence type="ECO:0000259" key="1">
    <source>
        <dbReference type="Pfam" id="PF14727"/>
    </source>
</evidence>
<dbReference type="Pfam" id="PF23338">
    <property type="entry name" value="PTHB1_hp"/>
    <property type="match status" value="1"/>
</dbReference>
<dbReference type="AlphaFoldDB" id="A0A0N4Z6G3"/>
<feature type="domain" description="PTHB1 hairpin" evidence="3">
    <location>
        <begin position="585"/>
        <end position="685"/>
    </location>
</feature>
<accession>A0A0N4Z6G3</accession>
<sequence>MSLFHYHEFFSYTSPDASYIDVGFLLGKRDVIAIGCLNGNLSILDPGIDIENRYSKAVILEETLEYPILQMIAGKFISSTQRDILAILHPKYLIFYRIFEDAEYNCSIEKVREHKLTEPSYNMCKGKFGQSNEEQICIQTINCSFSVYEAEHFVFNRKISDSITPGPIAYSEDDDLLIFIHNNTLKSIKFLNLASLNKSHSLENDHLIKFKITLGDNAIDMAVNETPPAQPSILVLCKRCLFCLTVSGNIRFILRFDFIALSLKVYDYNNEAYTRFCVGTLTRNILFYKDTKLMWSSQLDFYPISIRIATFSERYRNMMTVLDRDGKCLVIYLGTEPHLFKFSVSENRFIDVDERMKEIKEYESIIKLSEVEHDEEIKNSDVMEGIDTFDVRIEIEHHGDDIRLDFTRKQQFVIKINSELDSINVYIQTEFEVSESQFKCILTTKDHMKYIDFELGTKPIRDSEVLFIGLFDNGQVLSHSIFIPLNLICRVTLPQRNASIKLSFDSKYNALPLNEIFNEFTFDNPYQAAFQPFNSEVFVSIYVAKASNRYRVQSESSEFLYLFINELNRRLSKIYDDPNLRCAVPLELFTDEICTLISKETVINERKKNLEKYTLQFRHSEMLLLNKLKNEREEPESHILMYLNYCYTQLQEELDEVLEIEKEIKKIVSNLKPLLNLFNLLMKLNGIDIIIDGTTLENTNQQYSLLFGVLLSTQKGLPLQDSYDTNTIRRLMDSLYNSEGFLTGIIEEEEEDDENEDEENKIEEQFEFSNIQSGSMKVISSE</sequence>
<reference evidence="5" key="1">
    <citation type="submission" date="2017-02" db="UniProtKB">
        <authorList>
            <consortium name="WormBaseParasite"/>
        </authorList>
    </citation>
    <scope>IDENTIFICATION</scope>
</reference>
<dbReference type="InterPro" id="IPR055362">
    <property type="entry name" value="PTHB1_pf_dom"/>
</dbReference>
<feature type="domain" description="PTHB1 platform" evidence="2">
    <location>
        <begin position="484"/>
        <end position="580"/>
    </location>
</feature>
<protein>
    <submittedName>
        <fullName evidence="5">CPSF_A domain-containing protein</fullName>
    </submittedName>
</protein>
<evidence type="ECO:0000259" key="3">
    <source>
        <dbReference type="Pfam" id="PF23338"/>
    </source>
</evidence>
<dbReference type="Pfam" id="PF23337">
    <property type="entry name" value="PTHB1_pf"/>
    <property type="match status" value="1"/>
</dbReference>
<dbReference type="Pfam" id="PF14727">
    <property type="entry name" value="PHTB1_N"/>
    <property type="match status" value="1"/>
</dbReference>
<dbReference type="GO" id="GO:0060271">
    <property type="term" value="P:cilium assembly"/>
    <property type="evidence" value="ECO:0007669"/>
    <property type="project" value="TreeGrafter"/>
</dbReference>
<evidence type="ECO:0000313" key="4">
    <source>
        <dbReference type="Proteomes" id="UP000038045"/>
    </source>
</evidence>
<dbReference type="InterPro" id="IPR055363">
    <property type="entry name" value="PTHB1_hp_dom"/>
</dbReference>
<dbReference type="PANTHER" id="PTHR20991:SF0">
    <property type="entry name" value="PROTEIN PTHB1"/>
    <property type="match status" value="1"/>
</dbReference>
<evidence type="ECO:0000313" key="5">
    <source>
        <dbReference type="WBParaSite" id="PTRK_0000276900.1"/>
    </source>
</evidence>
<evidence type="ECO:0000259" key="2">
    <source>
        <dbReference type="Pfam" id="PF23337"/>
    </source>
</evidence>
<proteinExistence type="predicted"/>
<name>A0A0N4Z6G3_PARTI</name>
<dbReference type="STRING" id="131310.A0A0N4Z6G3"/>
<organism evidence="4 5">
    <name type="scientific">Parastrongyloides trichosuri</name>
    <name type="common">Possum-specific nematode worm</name>
    <dbReference type="NCBI Taxonomy" id="131310"/>
    <lineage>
        <taxon>Eukaryota</taxon>
        <taxon>Metazoa</taxon>
        <taxon>Ecdysozoa</taxon>
        <taxon>Nematoda</taxon>
        <taxon>Chromadorea</taxon>
        <taxon>Rhabditida</taxon>
        <taxon>Tylenchina</taxon>
        <taxon>Panagrolaimomorpha</taxon>
        <taxon>Strongyloidoidea</taxon>
        <taxon>Strongyloididae</taxon>
        <taxon>Parastrongyloides</taxon>
    </lineage>
</organism>
<dbReference type="InterPro" id="IPR028073">
    <property type="entry name" value="PHTB1_N_dom"/>
</dbReference>
<dbReference type="GO" id="GO:0034464">
    <property type="term" value="C:BBSome"/>
    <property type="evidence" value="ECO:0007669"/>
    <property type="project" value="InterPro"/>
</dbReference>
<dbReference type="PANTHER" id="PTHR20991">
    <property type="entry name" value="PARATHYROID HORMONE-RESPONSIVE B1 GENE"/>
    <property type="match status" value="1"/>
</dbReference>
<feature type="domain" description="PTHB1 N-terminal" evidence="1">
    <location>
        <begin position="1"/>
        <end position="337"/>
    </location>
</feature>
<dbReference type="GO" id="GO:0016020">
    <property type="term" value="C:membrane"/>
    <property type="evidence" value="ECO:0007669"/>
    <property type="project" value="TreeGrafter"/>
</dbReference>
<keyword evidence="4" id="KW-1185">Reference proteome</keyword>
<dbReference type="InterPro" id="IPR026511">
    <property type="entry name" value="PTHB1"/>
</dbReference>